<reference evidence="4" key="1">
    <citation type="journal article" date="2019" name="Int. J. Syst. Evol. Microbiol.">
        <title>The Global Catalogue of Microorganisms (GCM) 10K type strain sequencing project: providing services to taxonomists for standard genome sequencing and annotation.</title>
        <authorList>
            <consortium name="The Broad Institute Genomics Platform"/>
            <consortium name="The Broad Institute Genome Sequencing Center for Infectious Disease"/>
            <person name="Wu L."/>
            <person name="Ma J."/>
        </authorList>
    </citation>
    <scope>NUCLEOTIDE SEQUENCE [LARGE SCALE GENOMIC DNA]</scope>
    <source>
        <strain evidence="4">JCM 12607</strain>
    </source>
</reference>
<evidence type="ECO:0000313" key="4">
    <source>
        <dbReference type="Proteomes" id="UP001596915"/>
    </source>
</evidence>
<keyword evidence="4" id="KW-1185">Reference proteome</keyword>
<feature type="transmembrane region" description="Helical" evidence="1">
    <location>
        <begin position="29"/>
        <end position="50"/>
    </location>
</feature>
<evidence type="ECO:0000313" key="3">
    <source>
        <dbReference type="EMBL" id="MFD0625660.1"/>
    </source>
</evidence>
<comment type="caution">
    <text evidence="3">The sequence shown here is derived from an EMBL/GenBank/DDBJ whole genome shotgun (WGS) entry which is preliminary data.</text>
</comment>
<keyword evidence="1" id="KW-0472">Membrane</keyword>
<dbReference type="EMBL" id="JBHTGL010000008">
    <property type="protein sequence ID" value="MFD0625660.1"/>
    <property type="molecule type" value="Genomic_DNA"/>
</dbReference>
<gene>
    <name evidence="3" type="ORF">ACFQ2K_25890</name>
</gene>
<proteinExistence type="predicted"/>
<dbReference type="Pfam" id="PF26225">
    <property type="entry name" value="DUF8051"/>
    <property type="match status" value="1"/>
</dbReference>
<dbReference type="Proteomes" id="UP001596915">
    <property type="component" value="Unassembled WGS sequence"/>
</dbReference>
<evidence type="ECO:0000259" key="2">
    <source>
        <dbReference type="Pfam" id="PF26225"/>
    </source>
</evidence>
<dbReference type="InterPro" id="IPR058364">
    <property type="entry name" value="DUF8051"/>
</dbReference>
<name>A0ABW2WVU9_9ACTN</name>
<accession>A0ABW2WVU9</accession>
<protein>
    <recommendedName>
        <fullName evidence="2">DUF8051 domain-containing protein</fullName>
    </recommendedName>
</protein>
<keyword evidence="1" id="KW-1133">Transmembrane helix</keyword>
<feature type="domain" description="DUF8051" evidence="2">
    <location>
        <begin position="1"/>
        <end position="56"/>
    </location>
</feature>
<organism evidence="3 4">
    <name type="scientific">Streptomyces sanglieri</name>
    <dbReference type="NCBI Taxonomy" id="193460"/>
    <lineage>
        <taxon>Bacteria</taxon>
        <taxon>Bacillati</taxon>
        <taxon>Actinomycetota</taxon>
        <taxon>Actinomycetes</taxon>
        <taxon>Kitasatosporales</taxon>
        <taxon>Streptomycetaceae</taxon>
        <taxon>Streptomyces</taxon>
    </lineage>
</organism>
<evidence type="ECO:0000256" key="1">
    <source>
        <dbReference type="SAM" id="Phobius"/>
    </source>
</evidence>
<keyword evidence="1" id="KW-0812">Transmembrane</keyword>
<sequence>MFLTSLGLASFVVAGFAMAGQHWAFVAALVLSLGYIAVFAADLGAVFPVVPDPLPVRCSSSKRSRWPRPV</sequence>